<dbReference type="PANTHER" id="PTHR43806">
    <property type="entry name" value="PEPTIDASE S8"/>
    <property type="match status" value="1"/>
</dbReference>
<feature type="active site" description="Charge relay system" evidence="5">
    <location>
        <position position="295"/>
    </location>
</feature>
<dbReference type="EMBL" id="LABZ01000050">
    <property type="protein sequence ID" value="KMO43436.1"/>
    <property type="molecule type" value="Genomic_DNA"/>
</dbReference>
<evidence type="ECO:0000256" key="6">
    <source>
        <dbReference type="RuleBase" id="RU003355"/>
    </source>
</evidence>
<dbReference type="GO" id="GO:0004252">
    <property type="term" value="F:serine-type endopeptidase activity"/>
    <property type="evidence" value="ECO:0007669"/>
    <property type="project" value="UniProtKB-UniRule"/>
</dbReference>
<feature type="active site" description="Charge relay system" evidence="5">
    <location>
        <position position="101"/>
    </location>
</feature>
<evidence type="ECO:0000256" key="1">
    <source>
        <dbReference type="ARBA" id="ARBA00011073"/>
    </source>
</evidence>
<gene>
    <name evidence="8" type="ORF">VQ03_08280</name>
</gene>
<evidence type="ECO:0000256" key="5">
    <source>
        <dbReference type="PROSITE-ProRule" id="PRU01240"/>
    </source>
</evidence>
<evidence type="ECO:0000313" key="9">
    <source>
        <dbReference type="Proteomes" id="UP000036449"/>
    </source>
</evidence>
<evidence type="ECO:0000256" key="4">
    <source>
        <dbReference type="ARBA" id="ARBA00022825"/>
    </source>
</evidence>
<dbReference type="PROSITE" id="PS00137">
    <property type="entry name" value="SUBTILASE_HIS"/>
    <property type="match status" value="1"/>
</dbReference>
<name>A0A0J6VVT2_9HYPH</name>
<evidence type="ECO:0000259" key="7">
    <source>
        <dbReference type="Pfam" id="PF00082"/>
    </source>
</evidence>
<dbReference type="InterPro" id="IPR023827">
    <property type="entry name" value="Peptidase_S8_Asp-AS"/>
</dbReference>
<dbReference type="PROSITE" id="PS00138">
    <property type="entry name" value="SUBTILASE_SER"/>
    <property type="match status" value="1"/>
</dbReference>
<evidence type="ECO:0000313" key="8">
    <source>
        <dbReference type="EMBL" id="KMO43436.1"/>
    </source>
</evidence>
<protein>
    <submittedName>
        <fullName evidence="8">Serine peptidase</fullName>
    </submittedName>
</protein>
<comment type="caution">
    <text evidence="8">The sequence shown here is derived from an EMBL/GenBank/DDBJ whole genome shotgun (WGS) entry which is preliminary data.</text>
</comment>
<dbReference type="SUPFAM" id="SSF52743">
    <property type="entry name" value="Subtilisin-like"/>
    <property type="match status" value="1"/>
</dbReference>
<dbReference type="AlphaFoldDB" id="A0A0J6VVT2"/>
<dbReference type="InterPro" id="IPR023828">
    <property type="entry name" value="Peptidase_S8_Ser-AS"/>
</dbReference>
<dbReference type="Pfam" id="PF00082">
    <property type="entry name" value="Peptidase_S8"/>
    <property type="match status" value="1"/>
</dbReference>
<dbReference type="PROSITE" id="PS00136">
    <property type="entry name" value="SUBTILASE_ASP"/>
    <property type="match status" value="1"/>
</dbReference>
<dbReference type="PATRIC" id="fig|1187852.3.peg.5329"/>
<keyword evidence="4 5" id="KW-0720">Serine protease</keyword>
<dbReference type="InterPro" id="IPR036852">
    <property type="entry name" value="Peptidase_S8/S53_dom_sf"/>
</dbReference>
<evidence type="ECO:0000256" key="2">
    <source>
        <dbReference type="ARBA" id="ARBA00022670"/>
    </source>
</evidence>
<sequence length="386" mass="41134">MKQETDMPNLEPLFVSRIPPVERPVQRDKPLLKEIVEADRLIRASRGREHFKVSGKGLAVAVLDTGLRTTHVDFNGRVAAQRNFTSDDGGDVDNVSDGNGHGTNVAGIVCANKDHVGIAPGAHVVPLKVLSNEGGGSFEAIKDALQWLLDNGEKHNVSVVCMSLGDSGNYINDTGFPLDAIQERIRSLKAKGIACCVAAGNDYYTHNSKQGMSYPAIFRDTISVGAVYDLNEGSFSYNSGATAFSTGEDRITPFSQRLHDSVAGAVATDIFAPGAPIRSSGISNDRGESIQHGTSQATPVVAGVVLLLQELFVNAHGRLPAVDDVVQWLRSSAVSIVDGDDEHDNVDHTNLTFRRVDALAALETLSRSMATAELMAGSPGIPRTHA</sequence>
<keyword evidence="2 5" id="KW-0645">Protease</keyword>
<dbReference type="PROSITE" id="PS51892">
    <property type="entry name" value="SUBTILASE"/>
    <property type="match status" value="1"/>
</dbReference>
<dbReference type="GO" id="GO:0006508">
    <property type="term" value="P:proteolysis"/>
    <property type="evidence" value="ECO:0007669"/>
    <property type="project" value="UniProtKB-KW"/>
</dbReference>
<comment type="similarity">
    <text evidence="1 5 6">Belongs to the peptidase S8 family.</text>
</comment>
<dbReference type="PANTHER" id="PTHR43806:SF11">
    <property type="entry name" value="CEREVISIN-RELATED"/>
    <property type="match status" value="1"/>
</dbReference>
<dbReference type="PRINTS" id="PR00723">
    <property type="entry name" value="SUBTILISIN"/>
</dbReference>
<dbReference type="InterPro" id="IPR015500">
    <property type="entry name" value="Peptidase_S8_subtilisin-rel"/>
</dbReference>
<feature type="active site" description="Charge relay system" evidence="5">
    <location>
        <position position="64"/>
    </location>
</feature>
<dbReference type="InterPro" id="IPR000209">
    <property type="entry name" value="Peptidase_S8/S53_dom"/>
</dbReference>
<dbReference type="Gene3D" id="3.40.50.200">
    <property type="entry name" value="Peptidase S8/S53 domain"/>
    <property type="match status" value="1"/>
</dbReference>
<feature type="domain" description="Peptidase S8/S53" evidence="7">
    <location>
        <begin position="55"/>
        <end position="333"/>
    </location>
</feature>
<dbReference type="Proteomes" id="UP000036449">
    <property type="component" value="Unassembled WGS sequence"/>
</dbReference>
<dbReference type="InterPro" id="IPR050131">
    <property type="entry name" value="Peptidase_S8_subtilisin-like"/>
</dbReference>
<keyword evidence="9" id="KW-1185">Reference proteome</keyword>
<proteinExistence type="inferred from homology"/>
<reference evidence="8 9" key="1">
    <citation type="submission" date="2015-03" db="EMBL/GenBank/DDBJ databases">
        <title>Genome sequencing of Methylobacterium tarhaniae DSM 25844.</title>
        <authorList>
            <person name="Chaudhry V."/>
            <person name="Patil P.B."/>
        </authorList>
    </citation>
    <scope>NUCLEOTIDE SEQUENCE [LARGE SCALE GENOMIC DNA]</scope>
    <source>
        <strain evidence="8 9">DSM 25844</strain>
    </source>
</reference>
<dbReference type="InterPro" id="IPR022398">
    <property type="entry name" value="Peptidase_S8_His-AS"/>
</dbReference>
<keyword evidence="3 5" id="KW-0378">Hydrolase</keyword>
<evidence type="ECO:0000256" key="3">
    <source>
        <dbReference type="ARBA" id="ARBA00022801"/>
    </source>
</evidence>
<organism evidence="8 9">
    <name type="scientific">Methylobacterium tarhaniae</name>
    <dbReference type="NCBI Taxonomy" id="1187852"/>
    <lineage>
        <taxon>Bacteria</taxon>
        <taxon>Pseudomonadati</taxon>
        <taxon>Pseudomonadota</taxon>
        <taxon>Alphaproteobacteria</taxon>
        <taxon>Hyphomicrobiales</taxon>
        <taxon>Methylobacteriaceae</taxon>
        <taxon>Methylobacterium</taxon>
    </lineage>
</organism>
<accession>A0A0J6VVT2</accession>